<evidence type="ECO:0000256" key="1">
    <source>
        <dbReference type="ARBA" id="ARBA00004286"/>
    </source>
</evidence>
<keyword evidence="5" id="KW-0949">S-adenosyl-L-methionine</keyword>
<sequence length="135" mass="15416">MPIPKIGNIKYKVKKSNAGLGIFAEEPIKRGTWIIEYVGKVINGRKEVEAYPDNKYLFETSAVRMIDGSARSNTARYINHSCKPNCEVDIIGGRVFVKAIKRIEAGDELNYDYGKEYFDEYIKDMPCRCAYCKSK</sequence>
<evidence type="ECO:0000256" key="4">
    <source>
        <dbReference type="ARBA" id="ARBA00022679"/>
    </source>
</evidence>
<dbReference type="InterPro" id="IPR001214">
    <property type="entry name" value="SET_dom"/>
</dbReference>
<evidence type="ECO:0000256" key="3">
    <source>
        <dbReference type="ARBA" id="ARBA00022603"/>
    </source>
</evidence>
<feature type="domain" description="SET" evidence="6">
    <location>
        <begin position="4"/>
        <end position="114"/>
    </location>
</feature>
<dbReference type="SMART" id="SM00317">
    <property type="entry name" value="SET"/>
    <property type="match status" value="1"/>
</dbReference>
<reference evidence="7 8" key="1">
    <citation type="journal article" date="2016" name="Environ. Microbiol.">
        <title>Genomic resolution of a cold subsurface aquifer community provides metabolic insights for novel microbes adapted to high CO concentrations.</title>
        <authorList>
            <person name="Probst A.J."/>
            <person name="Castelle C.J."/>
            <person name="Singh A."/>
            <person name="Brown C.T."/>
            <person name="Anantharaman K."/>
            <person name="Sharon I."/>
            <person name="Hug L.A."/>
            <person name="Burstein D."/>
            <person name="Emerson J.B."/>
            <person name="Thomas B.C."/>
            <person name="Banfield J.F."/>
        </authorList>
    </citation>
    <scope>NUCLEOTIDE SEQUENCE [LARGE SCALE GENOMIC DNA]</scope>
    <source>
        <strain evidence="7">CG2_30_43_9</strain>
    </source>
</reference>
<keyword evidence="3" id="KW-0489">Methyltransferase</keyword>
<keyword evidence="4" id="KW-0808">Transferase</keyword>
<dbReference type="GO" id="GO:0005694">
    <property type="term" value="C:chromosome"/>
    <property type="evidence" value="ECO:0007669"/>
    <property type="project" value="UniProtKB-SubCell"/>
</dbReference>
<keyword evidence="2" id="KW-0158">Chromosome</keyword>
<organism evidence="7 8">
    <name type="scientific">Candidatus Nomurabacteria bacterium CG2_30_43_9</name>
    <dbReference type="NCBI Taxonomy" id="1805283"/>
    <lineage>
        <taxon>Bacteria</taxon>
        <taxon>Candidatus Nomuraibacteriota</taxon>
    </lineage>
</organism>
<dbReference type="InterPro" id="IPR050777">
    <property type="entry name" value="SET2_Histone-Lys_MeTrsfase"/>
</dbReference>
<dbReference type="Gene3D" id="2.170.270.10">
    <property type="entry name" value="SET domain"/>
    <property type="match status" value="1"/>
</dbReference>
<evidence type="ECO:0000313" key="7">
    <source>
        <dbReference type="EMBL" id="OIP66135.1"/>
    </source>
</evidence>
<dbReference type="EMBL" id="MNYX01000021">
    <property type="protein sequence ID" value="OIP66135.1"/>
    <property type="molecule type" value="Genomic_DNA"/>
</dbReference>
<evidence type="ECO:0000259" key="6">
    <source>
        <dbReference type="PROSITE" id="PS50280"/>
    </source>
</evidence>
<gene>
    <name evidence="7" type="ORF">AUK15_00825</name>
</gene>
<comment type="caution">
    <text evidence="7">The sequence shown here is derived from an EMBL/GenBank/DDBJ whole genome shotgun (WGS) entry which is preliminary data.</text>
</comment>
<evidence type="ECO:0000256" key="5">
    <source>
        <dbReference type="ARBA" id="ARBA00022691"/>
    </source>
</evidence>
<protein>
    <recommendedName>
        <fullName evidence="6">SET domain-containing protein</fullName>
    </recommendedName>
</protein>
<proteinExistence type="predicted"/>
<dbReference type="GO" id="GO:0008168">
    <property type="term" value="F:methyltransferase activity"/>
    <property type="evidence" value="ECO:0007669"/>
    <property type="project" value="UniProtKB-KW"/>
</dbReference>
<dbReference type="GO" id="GO:0032259">
    <property type="term" value="P:methylation"/>
    <property type="evidence" value="ECO:0007669"/>
    <property type="project" value="UniProtKB-KW"/>
</dbReference>
<comment type="subcellular location">
    <subcellularLocation>
        <location evidence="1">Chromosome</location>
    </subcellularLocation>
</comment>
<dbReference type="Proteomes" id="UP000182059">
    <property type="component" value="Unassembled WGS sequence"/>
</dbReference>
<dbReference type="AlphaFoldDB" id="A0A1J5GC05"/>
<evidence type="ECO:0000256" key="2">
    <source>
        <dbReference type="ARBA" id="ARBA00022454"/>
    </source>
</evidence>
<dbReference type="PANTHER" id="PTHR22884">
    <property type="entry name" value="SET DOMAIN PROTEINS"/>
    <property type="match status" value="1"/>
</dbReference>
<accession>A0A1J5GC05</accession>
<dbReference type="Pfam" id="PF00856">
    <property type="entry name" value="SET"/>
    <property type="match status" value="1"/>
</dbReference>
<dbReference type="InterPro" id="IPR046341">
    <property type="entry name" value="SET_dom_sf"/>
</dbReference>
<evidence type="ECO:0000313" key="8">
    <source>
        <dbReference type="Proteomes" id="UP000182059"/>
    </source>
</evidence>
<dbReference type="SUPFAM" id="SSF82199">
    <property type="entry name" value="SET domain"/>
    <property type="match status" value="1"/>
</dbReference>
<dbReference type="PROSITE" id="PS50280">
    <property type="entry name" value="SET"/>
    <property type="match status" value="1"/>
</dbReference>
<name>A0A1J5GC05_9BACT</name>